<keyword evidence="3" id="KW-1185">Reference proteome</keyword>
<protein>
    <recommendedName>
        <fullName evidence="4">DUF1294 domain-containing protein</fullName>
    </recommendedName>
</protein>
<proteinExistence type="predicted"/>
<feature type="transmembrane region" description="Helical" evidence="1">
    <location>
        <begin position="68"/>
        <end position="89"/>
    </location>
</feature>
<keyword evidence="1" id="KW-0472">Membrane</keyword>
<dbReference type="Pfam" id="PF06961">
    <property type="entry name" value="DUF1294"/>
    <property type="match status" value="1"/>
</dbReference>
<evidence type="ECO:0000313" key="3">
    <source>
        <dbReference type="Proteomes" id="UP001144471"/>
    </source>
</evidence>
<dbReference type="EMBL" id="BSDY01000004">
    <property type="protein sequence ID" value="GLI55637.1"/>
    <property type="molecule type" value="Genomic_DNA"/>
</dbReference>
<dbReference type="InterPro" id="IPR012156">
    <property type="entry name" value="Cold_shock_CspA"/>
</dbReference>
<dbReference type="Proteomes" id="UP001144471">
    <property type="component" value="Unassembled WGS sequence"/>
</dbReference>
<dbReference type="RefSeq" id="WP_281834230.1">
    <property type="nucleotide sequence ID" value="NZ_BSDY01000004.1"/>
</dbReference>
<reference evidence="2" key="1">
    <citation type="submission" date="2022-12" db="EMBL/GenBank/DDBJ databases">
        <title>Reference genome sequencing for broad-spectrum identification of bacterial and archaeal isolates by mass spectrometry.</title>
        <authorList>
            <person name="Sekiguchi Y."/>
            <person name="Tourlousse D.M."/>
        </authorList>
    </citation>
    <scope>NUCLEOTIDE SEQUENCE</scope>
    <source>
        <strain evidence="2">10succ1</strain>
    </source>
</reference>
<dbReference type="AlphaFoldDB" id="A0A9W6LMH2"/>
<keyword evidence="1" id="KW-0812">Transmembrane</keyword>
<dbReference type="GO" id="GO:0003676">
    <property type="term" value="F:nucleic acid binding"/>
    <property type="evidence" value="ECO:0007669"/>
    <property type="project" value="InterPro"/>
</dbReference>
<feature type="transmembrane region" description="Helical" evidence="1">
    <location>
        <begin position="6"/>
        <end position="24"/>
    </location>
</feature>
<evidence type="ECO:0000313" key="2">
    <source>
        <dbReference type="EMBL" id="GLI55637.1"/>
    </source>
</evidence>
<keyword evidence="1" id="KW-1133">Transmembrane helix</keyword>
<accession>A0A9W6LMH2</accession>
<name>A0A9W6LMH2_9FUSO</name>
<feature type="transmembrane region" description="Helical" evidence="1">
    <location>
        <begin position="36"/>
        <end position="56"/>
    </location>
</feature>
<evidence type="ECO:0008006" key="4">
    <source>
        <dbReference type="Google" id="ProtNLM"/>
    </source>
</evidence>
<organism evidence="2 3">
    <name type="scientific">Propionigenium maris DSM 9537</name>
    <dbReference type="NCBI Taxonomy" id="1123000"/>
    <lineage>
        <taxon>Bacteria</taxon>
        <taxon>Fusobacteriati</taxon>
        <taxon>Fusobacteriota</taxon>
        <taxon>Fusobacteriia</taxon>
        <taxon>Fusobacteriales</taxon>
        <taxon>Fusobacteriaceae</taxon>
        <taxon>Propionigenium</taxon>
    </lineage>
</organism>
<gene>
    <name evidence="2" type="ORF">PM10SUCC1_11510</name>
</gene>
<dbReference type="PIRSF" id="PIRSF002599">
    <property type="entry name" value="Cold_shock_A"/>
    <property type="match status" value="1"/>
</dbReference>
<comment type="caution">
    <text evidence="2">The sequence shown here is derived from an EMBL/GenBank/DDBJ whole genome shotgun (WGS) entry which is preliminary data.</text>
</comment>
<sequence>MDGRKILMIYLISINILTFLIFGWDKMQARRNRWRIAERTLFLSVILGGGLGGIAGMKVWRHKTRKGVFRYGIPTIVSLQGAAALYITFFME</sequence>
<dbReference type="InterPro" id="IPR010718">
    <property type="entry name" value="DUF1294"/>
</dbReference>
<evidence type="ECO:0000256" key="1">
    <source>
        <dbReference type="SAM" id="Phobius"/>
    </source>
</evidence>